<evidence type="ECO:0000313" key="4">
    <source>
        <dbReference type="Proteomes" id="UP000199488"/>
    </source>
</evidence>
<dbReference type="Proteomes" id="UP000199488">
    <property type="component" value="Unassembled WGS sequence"/>
</dbReference>
<feature type="region of interest" description="Disordered" evidence="1">
    <location>
        <begin position="30"/>
        <end position="49"/>
    </location>
</feature>
<name>A0A1H2S133_9BACI</name>
<feature type="region of interest" description="Disordered" evidence="1">
    <location>
        <begin position="178"/>
        <end position="208"/>
    </location>
</feature>
<keyword evidence="2" id="KW-0812">Transmembrane</keyword>
<dbReference type="AlphaFoldDB" id="A0A1H2S133"/>
<dbReference type="STRING" id="1122204.SAMN05421781_0993"/>
<dbReference type="RefSeq" id="WP_091611894.1">
    <property type="nucleotide sequence ID" value="NZ_FNNC01000001.1"/>
</dbReference>
<accession>A0A1H2S133</accession>
<feature type="transmembrane region" description="Helical" evidence="2">
    <location>
        <begin position="12"/>
        <end position="29"/>
    </location>
</feature>
<protein>
    <submittedName>
        <fullName evidence="3">Uncharacterized protein</fullName>
    </submittedName>
</protein>
<feature type="compositionally biased region" description="Low complexity" evidence="1">
    <location>
        <begin position="30"/>
        <end position="40"/>
    </location>
</feature>
<feature type="compositionally biased region" description="Polar residues" evidence="1">
    <location>
        <begin position="63"/>
        <end position="80"/>
    </location>
</feature>
<feature type="compositionally biased region" description="Basic residues" evidence="1">
    <location>
        <begin position="198"/>
        <end position="208"/>
    </location>
</feature>
<reference evidence="3 4" key="1">
    <citation type="submission" date="2016-10" db="EMBL/GenBank/DDBJ databases">
        <authorList>
            <person name="de Groot N.N."/>
        </authorList>
    </citation>
    <scope>NUCLEOTIDE SEQUENCE [LARGE SCALE GENOMIC DNA]</scope>
    <source>
        <strain evidence="3 4">DSM 23126</strain>
    </source>
</reference>
<organism evidence="3 4">
    <name type="scientific">Marinococcus luteus</name>
    <dbReference type="NCBI Taxonomy" id="1122204"/>
    <lineage>
        <taxon>Bacteria</taxon>
        <taxon>Bacillati</taxon>
        <taxon>Bacillota</taxon>
        <taxon>Bacilli</taxon>
        <taxon>Bacillales</taxon>
        <taxon>Bacillaceae</taxon>
        <taxon>Marinococcus</taxon>
    </lineage>
</organism>
<dbReference type="EMBL" id="FNNC01000001">
    <property type="protein sequence ID" value="SDW25311.1"/>
    <property type="molecule type" value="Genomic_DNA"/>
</dbReference>
<proteinExistence type="predicted"/>
<sequence length="208" mass="23495">MEQLFELVFNNLWILLLLFGGLITFLGRGDSGQQQEGSGSDSKRRGAFGKLEDLFEEFENARNENTPNRPQNDPSGSPGNHPTRRVPEAEAELYKEEADKPQNKSSALKEYEKRREELQKQKKNASQRLERASRQSAEHGSVMSDGEIGGARRNPRSINKKEAANGLVWAEVLSPPVTRRSGYPYRRQSTMSREKVVPHRAAKKSSNE</sequence>
<evidence type="ECO:0000256" key="2">
    <source>
        <dbReference type="SAM" id="Phobius"/>
    </source>
</evidence>
<feature type="region of interest" description="Disordered" evidence="1">
    <location>
        <begin position="55"/>
        <end position="162"/>
    </location>
</feature>
<evidence type="ECO:0000256" key="1">
    <source>
        <dbReference type="SAM" id="MobiDB-lite"/>
    </source>
</evidence>
<keyword evidence="2" id="KW-1133">Transmembrane helix</keyword>
<keyword evidence="4" id="KW-1185">Reference proteome</keyword>
<feature type="compositionally biased region" description="Basic and acidic residues" evidence="1">
    <location>
        <begin position="85"/>
        <end position="120"/>
    </location>
</feature>
<evidence type="ECO:0000313" key="3">
    <source>
        <dbReference type="EMBL" id="SDW25311.1"/>
    </source>
</evidence>
<gene>
    <name evidence="3" type="ORF">SAMN05421781_0993</name>
</gene>
<keyword evidence="2" id="KW-0472">Membrane</keyword>
<feature type="compositionally biased region" description="Basic and acidic residues" evidence="1">
    <location>
        <begin position="128"/>
        <end position="137"/>
    </location>
</feature>
<dbReference type="OrthoDB" id="2967738at2"/>